<dbReference type="EMBL" id="VOIH02000001">
    <property type="protein sequence ID" value="KAF3456672.1"/>
    <property type="molecule type" value="Genomic_DNA"/>
</dbReference>
<evidence type="ECO:0000313" key="1">
    <source>
        <dbReference type="EMBL" id="KAF3456672.1"/>
    </source>
</evidence>
<dbReference type="AlphaFoldDB" id="A0A8K0HPM3"/>
<accession>A0A8K0HPM3</accession>
<organism evidence="1 2">
    <name type="scientific">Rhamnella rubrinervis</name>
    <dbReference type="NCBI Taxonomy" id="2594499"/>
    <lineage>
        <taxon>Eukaryota</taxon>
        <taxon>Viridiplantae</taxon>
        <taxon>Streptophyta</taxon>
        <taxon>Embryophyta</taxon>
        <taxon>Tracheophyta</taxon>
        <taxon>Spermatophyta</taxon>
        <taxon>Magnoliopsida</taxon>
        <taxon>eudicotyledons</taxon>
        <taxon>Gunneridae</taxon>
        <taxon>Pentapetalae</taxon>
        <taxon>rosids</taxon>
        <taxon>fabids</taxon>
        <taxon>Rosales</taxon>
        <taxon>Rhamnaceae</taxon>
        <taxon>rhamnoid group</taxon>
        <taxon>Rhamneae</taxon>
        <taxon>Rhamnella</taxon>
    </lineage>
</organism>
<dbReference type="Proteomes" id="UP000796880">
    <property type="component" value="Unassembled WGS sequence"/>
</dbReference>
<keyword evidence="2" id="KW-1185">Reference proteome</keyword>
<comment type="caution">
    <text evidence="1">The sequence shown here is derived from an EMBL/GenBank/DDBJ whole genome shotgun (WGS) entry which is preliminary data.</text>
</comment>
<sequence length="169" mass="18946">MYQAIPLPPASSFNGFTSARPIIKNESEFHQYTHLYKESQGLFELEVSTKSANSTFHFDLWWNRKTCTYFMNSALDMVSHIFSSTEIITKYVKPSYETTFIGTIPAPANFDDDTATIFQAIKKRRTTTSNAAGPISNPAPKTPTIDNLTPSHIITCVQQDSTIPSPNRT</sequence>
<protein>
    <submittedName>
        <fullName evidence="1">Uncharacterized protein</fullName>
    </submittedName>
</protein>
<gene>
    <name evidence="1" type="ORF">FNV43_RR01326</name>
</gene>
<name>A0A8K0HPM3_9ROSA</name>
<proteinExistence type="predicted"/>
<reference evidence="1" key="1">
    <citation type="submission" date="2020-03" db="EMBL/GenBank/DDBJ databases">
        <title>A high-quality chromosome-level genome assembly of a woody plant with both climbing and erect habits, Rhamnella rubrinervis.</title>
        <authorList>
            <person name="Lu Z."/>
            <person name="Yang Y."/>
            <person name="Zhu X."/>
            <person name="Sun Y."/>
        </authorList>
    </citation>
    <scope>NUCLEOTIDE SEQUENCE</scope>
    <source>
        <strain evidence="1">BYM</strain>
        <tissue evidence="1">Leaf</tissue>
    </source>
</reference>
<evidence type="ECO:0000313" key="2">
    <source>
        <dbReference type="Proteomes" id="UP000796880"/>
    </source>
</evidence>